<dbReference type="OrthoDB" id="10321312at2759"/>
<name>A0A8H4XAR3_9HYPO</name>
<reference evidence="2" key="2">
    <citation type="submission" date="2020-05" db="EMBL/GenBank/DDBJ databases">
        <authorList>
            <person name="Kim H.-S."/>
            <person name="Proctor R.H."/>
            <person name="Brown D.W."/>
        </authorList>
    </citation>
    <scope>NUCLEOTIDE SEQUENCE</scope>
    <source>
        <strain evidence="2">NRRL 20472</strain>
    </source>
</reference>
<gene>
    <name evidence="2" type="ORF">FSARC_4367</name>
</gene>
<dbReference type="EMBL" id="JABEXW010000205">
    <property type="protein sequence ID" value="KAF4968177.1"/>
    <property type="molecule type" value="Genomic_DNA"/>
</dbReference>
<keyword evidence="3" id="KW-1185">Reference proteome</keyword>
<dbReference type="AlphaFoldDB" id="A0A8H4XAR3"/>
<dbReference type="Proteomes" id="UP000622797">
    <property type="component" value="Unassembled WGS sequence"/>
</dbReference>
<evidence type="ECO:0000256" key="1">
    <source>
        <dbReference type="SAM" id="MobiDB-lite"/>
    </source>
</evidence>
<protein>
    <submittedName>
        <fullName evidence="2">Uncharacterized protein</fullName>
    </submittedName>
</protein>
<sequence length="88" mass="9703">MSSQKSRVNKLAEERELARKNLPAVQYHMALLRWAINSPANMNANGLRGAPKKPTGYVLDEKTGHLHAKFDEAKGSDDGTLTVDKKAD</sequence>
<proteinExistence type="predicted"/>
<accession>A0A8H4XAR3</accession>
<feature type="region of interest" description="Disordered" evidence="1">
    <location>
        <begin position="68"/>
        <end position="88"/>
    </location>
</feature>
<reference evidence="2" key="1">
    <citation type="journal article" date="2020" name="BMC Genomics">
        <title>Correction to: Identification and distribution of gene clusters required for synthesis of sphingolipid metabolism inhibitors in diverse species of the filamentous fungus Fusarium.</title>
        <authorList>
            <person name="Kim H.S."/>
            <person name="Lohmar J.M."/>
            <person name="Busman M."/>
            <person name="Brown D.W."/>
            <person name="Naumann T.A."/>
            <person name="Divon H.H."/>
            <person name="Lysoe E."/>
            <person name="Uhlig S."/>
            <person name="Proctor R.H."/>
        </authorList>
    </citation>
    <scope>NUCLEOTIDE SEQUENCE</scope>
    <source>
        <strain evidence="2">NRRL 20472</strain>
    </source>
</reference>
<organism evidence="2 3">
    <name type="scientific">Fusarium sarcochroum</name>
    <dbReference type="NCBI Taxonomy" id="1208366"/>
    <lineage>
        <taxon>Eukaryota</taxon>
        <taxon>Fungi</taxon>
        <taxon>Dikarya</taxon>
        <taxon>Ascomycota</taxon>
        <taxon>Pezizomycotina</taxon>
        <taxon>Sordariomycetes</taxon>
        <taxon>Hypocreomycetidae</taxon>
        <taxon>Hypocreales</taxon>
        <taxon>Nectriaceae</taxon>
        <taxon>Fusarium</taxon>
        <taxon>Fusarium lateritium species complex</taxon>
    </lineage>
</organism>
<evidence type="ECO:0000313" key="3">
    <source>
        <dbReference type="Proteomes" id="UP000622797"/>
    </source>
</evidence>
<evidence type="ECO:0000313" key="2">
    <source>
        <dbReference type="EMBL" id="KAF4968177.1"/>
    </source>
</evidence>
<comment type="caution">
    <text evidence="2">The sequence shown here is derived from an EMBL/GenBank/DDBJ whole genome shotgun (WGS) entry which is preliminary data.</text>
</comment>